<accession>A0A8S5R6J9</accession>
<proteinExistence type="predicted"/>
<name>A0A8S5R6J9_9VIRU</name>
<protein>
    <submittedName>
        <fullName evidence="1">YycJ-like MBL-fold protein</fullName>
    </submittedName>
</protein>
<reference evidence="1" key="1">
    <citation type="journal article" date="2021" name="Proc. Natl. Acad. Sci. U.S.A.">
        <title>A Catalog of Tens of Thousands of Viruses from Human Metagenomes Reveals Hidden Associations with Chronic Diseases.</title>
        <authorList>
            <person name="Tisza M.J."/>
            <person name="Buck C.B."/>
        </authorList>
    </citation>
    <scope>NUCLEOTIDE SEQUENCE</scope>
    <source>
        <strain evidence="1">Ctah610</strain>
    </source>
</reference>
<evidence type="ECO:0000313" key="1">
    <source>
        <dbReference type="EMBL" id="DAE27016.1"/>
    </source>
</evidence>
<organism evidence="1">
    <name type="scientific">virus sp. ctah610</name>
    <dbReference type="NCBI Taxonomy" id="2826807"/>
    <lineage>
        <taxon>Viruses</taxon>
    </lineage>
</organism>
<dbReference type="SUPFAM" id="SSF56281">
    <property type="entry name" value="Metallo-hydrolase/oxidoreductase"/>
    <property type="match status" value="1"/>
</dbReference>
<dbReference type="InterPro" id="IPR052533">
    <property type="entry name" value="WalJ/YycJ-like"/>
</dbReference>
<dbReference type="InterPro" id="IPR036866">
    <property type="entry name" value="RibonucZ/Hydroxyglut_hydro"/>
</dbReference>
<dbReference type="Pfam" id="PF23023">
    <property type="entry name" value="Anti-Pycsar_Apyc1"/>
    <property type="match status" value="1"/>
</dbReference>
<dbReference type="PANTHER" id="PTHR47619">
    <property type="entry name" value="METALLO-HYDROLASE YYCJ-RELATED"/>
    <property type="match status" value="1"/>
</dbReference>
<dbReference type="Gene3D" id="3.60.15.10">
    <property type="entry name" value="Ribonuclease Z/Hydroxyacylglutathione hydrolase-like"/>
    <property type="match status" value="1"/>
</dbReference>
<dbReference type="EMBL" id="BK015827">
    <property type="protein sequence ID" value="DAE27016.1"/>
    <property type="molecule type" value="Genomic_DNA"/>
</dbReference>
<sequence length="245" mass="27733">MELKVINSGSKGNGYALISNNEILLLECGVPVKEMLKSIDYQTNKVVGCLLTHSHGDHVSGIKSFMQYGIKVYSSDEVHEDVKTIYGERTVGLQRMKQVWIGSFGVIPFRVPHSETECDGYLIFHYKIGNLLFITDAEYCPFDFSNMGINHVMVECNYSENYISRAEDYGKFEHVLRGHMELQTCKRLIQVINSTSLRSIGLLHLSGGSSHTERFRSEISDFLDCDVNVWVAEKGFQTELGLNPF</sequence>
<dbReference type="PANTHER" id="PTHR47619:SF1">
    <property type="entry name" value="EXODEOXYRIBONUCLEASE WALJ"/>
    <property type="match status" value="1"/>
</dbReference>